<keyword evidence="1" id="KW-0251">Elongation factor</keyword>
<evidence type="ECO:0000313" key="2">
    <source>
        <dbReference type="Proteomes" id="UP000305673"/>
    </source>
</evidence>
<evidence type="ECO:0000313" key="1">
    <source>
        <dbReference type="EMBL" id="QKK18871.1"/>
    </source>
</evidence>
<gene>
    <name evidence="1" type="ORF">FFM53_021500</name>
</gene>
<dbReference type="GO" id="GO:0003746">
    <property type="term" value="F:translation elongation factor activity"/>
    <property type="evidence" value="ECO:0007669"/>
    <property type="project" value="UniProtKB-KW"/>
</dbReference>
<dbReference type="InterPro" id="IPR036953">
    <property type="entry name" value="GreA/GreB_C_sf"/>
</dbReference>
<organism evidence="1 2">
    <name type="scientific">Rhizobium indicum</name>
    <dbReference type="NCBI Taxonomy" id="2583231"/>
    <lineage>
        <taxon>Bacteria</taxon>
        <taxon>Pseudomonadati</taxon>
        <taxon>Pseudomonadota</taxon>
        <taxon>Alphaproteobacteria</taxon>
        <taxon>Hyphomicrobiales</taxon>
        <taxon>Rhizobiaceae</taxon>
        <taxon>Rhizobium/Agrobacterium group</taxon>
        <taxon>Rhizobium</taxon>
    </lineage>
</organism>
<keyword evidence="2" id="KW-1185">Reference proteome</keyword>
<dbReference type="EMBL" id="CP054021">
    <property type="protein sequence ID" value="QKK18871.1"/>
    <property type="molecule type" value="Genomic_DNA"/>
</dbReference>
<proteinExistence type="predicted"/>
<dbReference type="Gene3D" id="3.10.50.30">
    <property type="entry name" value="Transcription elongation factor, GreA/GreB, C-terminal domain"/>
    <property type="match status" value="1"/>
</dbReference>
<dbReference type="Proteomes" id="UP000305673">
    <property type="component" value="Chromosome"/>
</dbReference>
<sequence>MTVPLACYLTTNDRATLQEILDQDPRDNAYSRLLKSKLLKASVCPPRSMPDDAVTIGSRVTFCVNEGAARTALVVRNESRDFPVYTVSVKSILGLGILGLRAGATTNIETDIGSSQKINVMRLDFQAPALHLQLVTAVISEFPRGTILLQPRD</sequence>
<protein>
    <submittedName>
        <fullName evidence="1">GreA/GreB family elongation factor</fullName>
    </submittedName>
</protein>
<dbReference type="RefSeq" id="WP_138387148.1">
    <property type="nucleotide sequence ID" value="NZ_CP054021.1"/>
</dbReference>
<keyword evidence="1" id="KW-0648">Protein biosynthesis</keyword>
<dbReference type="SUPFAM" id="SSF54534">
    <property type="entry name" value="FKBP-like"/>
    <property type="match status" value="1"/>
</dbReference>
<name>A0ABX6PJM8_9HYPH</name>
<accession>A0ABX6PJM8</accession>
<reference evidence="1 2" key="1">
    <citation type="submission" date="2020-05" db="EMBL/GenBank/DDBJ databases">
        <title>Genome sequences of pea root nodulating Rhizobium spp.</title>
        <authorList>
            <person name="Rahi P."/>
        </authorList>
    </citation>
    <scope>NUCLEOTIDE SEQUENCE [LARGE SCALE GENOMIC DNA]</scope>
    <source>
        <strain evidence="2">JKLM 12A2</strain>
    </source>
</reference>